<dbReference type="Gene3D" id="1.10.3720.10">
    <property type="entry name" value="MetI-like"/>
    <property type="match status" value="1"/>
</dbReference>
<dbReference type="InterPro" id="IPR000515">
    <property type="entry name" value="MetI-like"/>
</dbReference>
<comment type="similarity">
    <text evidence="8">Belongs to the binding-protein-dependent transport system permease family.</text>
</comment>
<feature type="transmembrane region" description="Helical" evidence="8">
    <location>
        <begin position="80"/>
        <end position="99"/>
    </location>
</feature>
<dbReference type="GO" id="GO:0043190">
    <property type="term" value="C:ATP-binding cassette (ABC) transporter complex"/>
    <property type="evidence" value="ECO:0007669"/>
    <property type="project" value="InterPro"/>
</dbReference>
<protein>
    <submittedName>
        <fullName evidence="10">Polar amino acid transport system permease protein</fullName>
    </submittedName>
</protein>
<dbReference type="GO" id="GO:0022857">
    <property type="term" value="F:transmembrane transporter activity"/>
    <property type="evidence" value="ECO:0007669"/>
    <property type="project" value="InterPro"/>
</dbReference>
<name>A0A4R6KD42_9ACTN</name>
<dbReference type="EMBL" id="SNWQ01000011">
    <property type="protein sequence ID" value="TDO46385.1"/>
    <property type="molecule type" value="Genomic_DNA"/>
</dbReference>
<keyword evidence="11" id="KW-1185">Reference proteome</keyword>
<dbReference type="InterPro" id="IPR043429">
    <property type="entry name" value="ArtM/GltK/GlnP/TcyL/YhdX-like"/>
</dbReference>
<feature type="domain" description="ABC transmembrane type-1" evidence="9">
    <location>
        <begin position="12"/>
        <end position="199"/>
    </location>
</feature>
<dbReference type="AlphaFoldDB" id="A0A4R6KD42"/>
<dbReference type="OrthoDB" id="92598at2"/>
<dbReference type="PANTHER" id="PTHR30614:SF0">
    <property type="entry name" value="L-CYSTINE TRANSPORT SYSTEM PERMEASE PROTEIN TCYL"/>
    <property type="match status" value="1"/>
</dbReference>
<evidence type="ECO:0000259" key="9">
    <source>
        <dbReference type="PROSITE" id="PS50928"/>
    </source>
</evidence>
<feature type="transmembrane region" description="Helical" evidence="8">
    <location>
        <begin position="178"/>
        <end position="199"/>
    </location>
</feature>
<dbReference type="Pfam" id="PF00528">
    <property type="entry name" value="BPD_transp_1"/>
    <property type="match status" value="1"/>
</dbReference>
<evidence type="ECO:0000256" key="1">
    <source>
        <dbReference type="ARBA" id="ARBA00004651"/>
    </source>
</evidence>
<proteinExistence type="inferred from homology"/>
<dbReference type="NCBIfam" id="TIGR01726">
    <property type="entry name" value="HEQRo_perm_3TM"/>
    <property type="match status" value="1"/>
</dbReference>
<evidence type="ECO:0000313" key="11">
    <source>
        <dbReference type="Proteomes" id="UP000295388"/>
    </source>
</evidence>
<gene>
    <name evidence="10" type="ORF">EV643_111238</name>
</gene>
<evidence type="ECO:0000256" key="4">
    <source>
        <dbReference type="ARBA" id="ARBA00022692"/>
    </source>
</evidence>
<keyword evidence="3" id="KW-1003">Cell membrane</keyword>
<reference evidence="10 11" key="1">
    <citation type="submission" date="2019-03" db="EMBL/GenBank/DDBJ databases">
        <title>Genomic Encyclopedia of Type Strains, Phase III (KMG-III): the genomes of soil and plant-associated and newly described type strains.</title>
        <authorList>
            <person name="Whitman W."/>
        </authorList>
    </citation>
    <scope>NUCLEOTIDE SEQUENCE [LARGE SCALE GENOMIC DNA]</scope>
    <source>
        <strain evidence="10 11">VKM Ac-2527</strain>
    </source>
</reference>
<keyword evidence="6 8" id="KW-1133">Transmembrane helix</keyword>
<dbReference type="PROSITE" id="PS50928">
    <property type="entry name" value="ABC_TM1"/>
    <property type="match status" value="1"/>
</dbReference>
<accession>A0A4R6KD42</accession>
<dbReference type="InterPro" id="IPR010065">
    <property type="entry name" value="AA_ABC_transptr_permease_3TM"/>
</dbReference>
<dbReference type="GO" id="GO:0006865">
    <property type="term" value="P:amino acid transport"/>
    <property type="evidence" value="ECO:0007669"/>
    <property type="project" value="UniProtKB-KW"/>
</dbReference>
<feature type="transmembrane region" description="Helical" evidence="8">
    <location>
        <begin position="54"/>
        <end position="74"/>
    </location>
</feature>
<organism evidence="10 11">
    <name type="scientific">Kribbella caucasensis</name>
    <dbReference type="NCBI Taxonomy" id="2512215"/>
    <lineage>
        <taxon>Bacteria</taxon>
        <taxon>Bacillati</taxon>
        <taxon>Actinomycetota</taxon>
        <taxon>Actinomycetes</taxon>
        <taxon>Propionibacteriales</taxon>
        <taxon>Kribbellaceae</taxon>
        <taxon>Kribbella</taxon>
    </lineage>
</organism>
<keyword evidence="4 8" id="KW-0812">Transmembrane</keyword>
<evidence type="ECO:0000256" key="2">
    <source>
        <dbReference type="ARBA" id="ARBA00022448"/>
    </source>
</evidence>
<keyword evidence="5" id="KW-0029">Amino-acid transport</keyword>
<dbReference type="CDD" id="cd06261">
    <property type="entry name" value="TM_PBP2"/>
    <property type="match status" value="1"/>
</dbReference>
<feature type="transmembrane region" description="Helical" evidence="8">
    <location>
        <begin position="148"/>
        <end position="166"/>
    </location>
</feature>
<dbReference type="SUPFAM" id="SSF161098">
    <property type="entry name" value="MetI-like"/>
    <property type="match status" value="1"/>
</dbReference>
<dbReference type="InterPro" id="IPR035906">
    <property type="entry name" value="MetI-like_sf"/>
</dbReference>
<comment type="subcellular location">
    <subcellularLocation>
        <location evidence="1 8">Cell membrane</location>
        <topology evidence="1 8">Multi-pass membrane protein</topology>
    </subcellularLocation>
</comment>
<comment type="caution">
    <text evidence="10">The sequence shown here is derived from an EMBL/GenBank/DDBJ whole genome shotgun (WGS) entry which is preliminary data.</text>
</comment>
<evidence type="ECO:0000256" key="6">
    <source>
        <dbReference type="ARBA" id="ARBA00022989"/>
    </source>
</evidence>
<evidence type="ECO:0000256" key="8">
    <source>
        <dbReference type="RuleBase" id="RU363032"/>
    </source>
</evidence>
<evidence type="ECO:0000256" key="5">
    <source>
        <dbReference type="ARBA" id="ARBA00022970"/>
    </source>
</evidence>
<dbReference type="RefSeq" id="WP_133802253.1">
    <property type="nucleotide sequence ID" value="NZ_SNWQ01000011.1"/>
</dbReference>
<dbReference type="PANTHER" id="PTHR30614">
    <property type="entry name" value="MEMBRANE COMPONENT OF AMINO ACID ABC TRANSPORTER"/>
    <property type="match status" value="1"/>
</dbReference>
<dbReference type="Proteomes" id="UP000295388">
    <property type="component" value="Unassembled WGS sequence"/>
</dbReference>
<feature type="transmembrane region" description="Helical" evidence="8">
    <location>
        <begin position="6"/>
        <end position="34"/>
    </location>
</feature>
<keyword evidence="2 8" id="KW-0813">Transport</keyword>
<sequence>MNEILLTILAGVPITLLLTAGALVVGVLGGIPLVAARQSRAAILRLPARATIELLRGIPPIVWLFIIFFGLGTYVRLDAMSAAAIGLGLISCAYLAEIYRGGLAAIAKGQWEASAALGMPRTATLTRVIGPQVGRVCIPAAASYAIGLLKDTSVAFTIGVTEILYWANDQSRETSDAFWPFVLAAVVYIVMTIPCAWAARALDASLRKRVAR</sequence>
<keyword evidence="7 8" id="KW-0472">Membrane</keyword>
<evidence type="ECO:0000256" key="3">
    <source>
        <dbReference type="ARBA" id="ARBA00022475"/>
    </source>
</evidence>
<evidence type="ECO:0000313" key="10">
    <source>
        <dbReference type="EMBL" id="TDO46385.1"/>
    </source>
</evidence>
<evidence type="ECO:0000256" key="7">
    <source>
        <dbReference type="ARBA" id="ARBA00023136"/>
    </source>
</evidence>